<dbReference type="Proteomes" id="UP000250321">
    <property type="component" value="Unassembled WGS sequence"/>
</dbReference>
<dbReference type="Gene3D" id="3.30.530.20">
    <property type="match status" value="1"/>
</dbReference>
<evidence type="ECO:0000313" key="2">
    <source>
        <dbReference type="Proteomes" id="UP000250321"/>
    </source>
</evidence>
<proteinExistence type="predicted"/>
<keyword evidence="2" id="KW-1185">Reference proteome</keyword>
<dbReference type="InterPro" id="IPR019587">
    <property type="entry name" value="Polyketide_cyclase/dehydratase"/>
</dbReference>
<dbReference type="OrthoDB" id="1592664at2759"/>
<dbReference type="GO" id="GO:0004864">
    <property type="term" value="F:protein phosphatase inhibitor activity"/>
    <property type="evidence" value="ECO:0007669"/>
    <property type="project" value="UniProtKB-ARBA"/>
</dbReference>
<dbReference type="PANTHER" id="PTHR33789:SF11">
    <property type="entry name" value="OS05G0202300 PROTEIN"/>
    <property type="match status" value="1"/>
</dbReference>
<name>A0A314UDN5_PRUYE</name>
<dbReference type="SUPFAM" id="SSF55961">
    <property type="entry name" value="Bet v1-like"/>
    <property type="match status" value="1"/>
</dbReference>
<dbReference type="PANTHER" id="PTHR33789">
    <property type="entry name" value="LACHRYMATORY-FACTOR SYNTHASE"/>
    <property type="match status" value="1"/>
</dbReference>
<gene>
    <name evidence="1" type="ORF">Pyn_16718</name>
</gene>
<sequence length="126" mass="13948">MERKTSGEIKGQTAEPVWPFLADFCNLQQWFRSTLDTCYPVEGVPGQPGVVISGPPTPLILLTEKLLMIDPIKQHLSYKMVTTISGSSPIYRMVAALGARSSGHLLAENRLRAENMKILLIFLPLP</sequence>
<dbReference type="EMBL" id="PJQY01003749">
    <property type="protein sequence ID" value="PQM34856.1"/>
    <property type="molecule type" value="Genomic_DNA"/>
</dbReference>
<protein>
    <submittedName>
        <fullName evidence="1">Lachrymatory-factor synthase-like</fullName>
    </submittedName>
</protein>
<dbReference type="AlphaFoldDB" id="A0A314UDN5"/>
<accession>A0A314UDN5</accession>
<evidence type="ECO:0000313" key="1">
    <source>
        <dbReference type="EMBL" id="PQM34856.1"/>
    </source>
</evidence>
<dbReference type="Pfam" id="PF10604">
    <property type="entry name" value="Polyketide_cyc2"/>
    <property type="match status" value="1"/>
</dbReference>
<organism evidence="1 2">
    <name type="scientific">Prunus yedoensis var. nudiflora</name>
    <dbReference type="NCBI Taxonomy" id="2094558"/>
    <lineage>
        <taxon>Eukaryota</taxon>
        <taxon>Viridiplantae</taxon>
        <taxon>Streptophyta</taxon>
        <taxon>Embryophyta</taxon>
        <taxon>Tracheophyta</taxon>
        <taxon>Spermatophyta</taxon>
        <taxon>Magnoliopsida</taxon>
        <taxon>eudicotyledons</taxon>
        <taxon>Gunneridae</taxon>
        <taxon>Pentapetalae</taxon>
        <taxon>rosids</taxon>
        <taxon>fabids</taxon>
        <taxon>Rosales</taxon>
        <taxon>Rosaceae</taxon>
        <taxon>Amygdaloideae</taxon>
        <taxon>Amygdaleae</taxon>
        <taxon>Prunus</taxon>
    </lineage>
</organism>
<dbReference type="InterPro" id="IPR053249">
    <property type="entry name" value="LFS"/>
</dbReference>
<comment type="caution">
    <text evidence="1">The sequence shown here is derived from an EMBL/GenBank/DDBJ whole genome shotgun (WGS) entry which is preliminary data.</text>
</comment>
<reference evidence="1 2" key="1">
    <citation type="submission" date="2018-02" db="EMBL/GenBank/DDBJ databases">
        <title>Draft genome of wild Prunus yedoensis var. nudiflora.</title>
        <authorList>
            <person name="Baek S."/>
            <person name="Kim J.-H."/>
            <person name="Choi K."/>
            <person name="Kim G.-B."/>
            <person name="Cho A."/>
            <person name="Jang H."/>
            <person name="Shin C.-H."/>
            <person name="Yu H.-J."/>
            <person name="Mun J.-H."/>
        </authorList>
    </citation>
    <scope>NUCLEOTIDE SEQUENCE [LARGE SCALE GENOMIC DNA]</scope>
    <source>
        <strain evidence="2">cv. Jeju island</strain>
        <tissue evidence="1">Leaf</tissue>
    </source>
</reference>
<dbReference type="STRING" id="2094558.A0A314UDN5"/>
<dbReference type="InterPro" id="IPR023393">
    <property type="entry name" value="START-like_dom_sf"/>
</dbReference>